<proteinExistence type="predicted"/>
<dbReference type="CDD" id="cd00840">
    <property type="entry name" value="MPP_Mre11_N"/>
    <property type="match status" value="1"/>
</dbReference>
<evidence type="ECO:0000313" key="3">
    <source>
        <dbReference type="EMBL" id="OBR65069.1"/>
    </source>
</evidence>
<keyword evidence="4" id="KW-1185">Reference proteome</keyword>
<evidence type="ECO:0000259" key="2">
    <source>
        <dbReference type="Pfam" id="PF00149"/>
    </source>
</evidence>
<dbReference type="InterPro" id="IPR014576">
    <property type="entry name" value="Pesterase_YhaO"/>
</dbReference>
<dbReference type="InterPro" id="IPR041796">
    <property type="entry name" value="Mre11_N"/>
</dbReference>
<dbReference type="Pfam" id="PF00149">
    <property type="entry name" value="Metallophos"/>
    <property type="match status" value="1"/>
</dbReference>
<evidence type="ECO:0000256" key="1">
    <source>
        <dbReference type="ARBA" id="ARBA00022801"/>
    </source>
</evidence>
<dbReference type="Proteomes" id="UP000092024">
    <property type="component" value="Unassembled WGS sequence"/>
</dbReference>
<accession>A0A1A5YHM0</accession>
<keyword evidence="1" id="KW-0378">Hydrolase</keyword>
<dbReference type="SUPFAM" id="SSF56300">
    <property type="entry name" value="Metallo-dependent phosphatases"/>
    <property type="match status" value="1"/>
</dbReference>
<dbReference type="InterPro" id="IPR050535">
    <property type="entry name" value="DNA_Repair-Maintenance_Comp"/>
</dbReference>
<dbReference type="PANTHER" id="PTHR30337">
    <property type="entry name" value="COMPONENT OF ATP-DEPENDENT DSDNA EXONUCLEASE"/>
    <property type="match status" value="1"/>
</dbReference>
<protein>
    <submittedName>
        <fullName evidence="3">Metallophosphoesterase</fullName>
    </submittedName>
</protein>
<dbReference type="Gene3D" id="3.60.21.10">
    <property type="match status" value="1"/>
</dbReference>
<gene>
    <name evidence="3" type="ORF">A7K91_05790</name>
</gene>
<dbReference type="OrthoDB" id="9773856at2"/>
<comment type="caution">
    <text evidence="3">The sequence shown here is derived from an EMBL/GenBank/DDBJ whole genome shotgun (WGS) entry which is preliminary data.</text>
</comment>
<dbReference type="InterPro" id="IPR004843">
    <property type="entry name" value="Calcineurin-like_PHP"/>
</dbReference>
<dbReference type="InterPro" id="IPR029052">
    <property type="entry name" value="Metallo-depent_PP-like"/>
</dbReference>
<dbReference type="PANTHER" id="PTHR30337:SF7">
    <property type="entry name" value="PHOSPHOESTERASE"/>
    <property type="match status" value="1"/>
</dbReference>
<dbReference type="GO" id="GO:0016787">
    <property type="term" value="F:hydrolase activity"/>
    <property type="evidence" value="ECO:0007669"/>
    <property type="project" value="UniProtKB-KW"/>
</dbReference>
<dbReference type="PIRSF" id="PIRSF033091">
    <property type="entry name" value="Pesterase_YhaO"/>
    <property type="match status" value="1"/>
</dbReference>
<dbReference type="RefSeq" id="WP_068684377.1">
    <property type="nucleotide sequence ID" value="NZ_LYPA01000064.1"/>
</dbReference>
<dbReference type="AlphaFoldDB" id="A0A1A5YHM0"/>
<feature type="domain" description="Calcineurin-like phosphoesterase" evidence="2">
    <location>
        <begin position="6"/>
        <end position="204"/>
    </location>
</feature>
<sequence length="427" mass="47176">MGVPFTFIHAADLHLDSPFRGLTKTPAAVRDALSEATFVALQRLTETAIAENADFIVIAGDLFDEADRSLKAQLALVREWEKLDRHGVGIYVIHGNHDHLGGRRAALTLPSNVHIFGAEAVECKPAYRRDGELAAYIYGISYGERAVTRNLVPQYSRREDGPYHIAMLHGNVGGDAEHDSYAPCRLDELKQSGFDYWALGHIHKREILNEAHPCIVYPGNTQGRNPRERGVKGCYVARVGEDGLAELAFSPLGPVLWEVAELSIAGAETEQELLDQLMKLADDIGGQSGGRPVMLRLILNGRGALHGELAEQTAAAALLESLQRELEPAQGEAWVYIYSLEIETGAMTDWQALLQEDSFAGELYRLGMQLEANEEEWRRFASSALGELASHGKLGRRSRELREALPLRLLEEARELAVQLTAGRRNE</sequence>
<name>A0A1A5YHM0_9BACL</name>
<dbReference type="STRING" id="1844972.A7K91_05790"/>
<organism evidence="3 4">
    <name type="scientific">Paenibacillus oryzae</name>
    <dbReference type="NCBI Taxonomy" id="1844972"/>
    <lineage>
        <taxon>Bacteria</taxon>
        <taxon>Bacillati</taxon>
        <taxon>Bacillota</taxon>
        <taxon>Bacilli</taxon>
        <taxon>Bacillales</taxon>
        <taxon>Paenibacillaceae</taxon>
        <taxon>Paenibacillus</taxon>
    </lineage>
</organism>
<reference evidence="3 4" key="1">
    <citation type="submission" date="2016-05" db="EMBL/GenBank/DDBJ databases">
        <title>Paenibacillus oryzae. sp. nov., isolated from the rice root.</title>
        <authorList>
            <person name="Zhang J."/>
            <person name="Zhang X."/>
        </authorList>
    </citation>
    <scope>NUCLEOTIDE SEQUENCE [LARGE SCALE GENOMIC DNA]</scope>
    <source>
        <strain evidence="3 4">1DrF-4</strain>
    </source>
</reference>
<dbReference type="EMBL" id="LYPA01000064">
    <property type="protein sequence ID" value="OBR65069.1"/>
    <property type="molecule type" value="Genomic_DNA"/>
</dbReference>
<evidence type="ECO:0000313" key="4">
    <source>
        <dbReference type="Proteomes" id="UP000092024"/>
    </source>
</evidence>